<protein>
    <submittedName>
        <fullName evidence="1">24373_t:CDS:1</fullName>
    </submittedName>
</protein>
<proteinExistence type="predicted"/>
<comment type="caution">
    <text evidence="1">The sequence shown here is derived from an EMBL/GenBank/DDBJ whole genome shotgun (WGS) entry which is preliminary data.</text>
</comment>
<reference evidence="1" key="1">
    <citation type="submission" date="2021-06" db="EMBL/GenBank/DDBJ databases">
        <authorList>
            <person name="Kallberg Y."/>
            <person name="Tangrot J."/>
            <person name="Rosling A."/>
        </authorList>
    </citation>
    <scope>NUCLEOTIDE SEQUENCE</scope>
    <source>
        <strain evidence="1">MA461A</strain>
    </source>
</reference>
<sequence length="55" mass="6225">ALDDINRLYYDVTGTFASKRSYIKDFALITSFVEAPSPINDEDFVPNCAIYETTL</sequence>
<feature type="non-terminal residue" evidence="1">
    <location>
        <position position="1"/>
    </location>
</feature>
<name>A0ACA9PX05_9GLOM</name>
<dbReference type="Proteomes" id="UP000789920">
    <property type="component" value="Unassembled WGS sequence"/>
</dbReference>
<dbReference type="EMBL" id="CAJVQC010024887">
    <property type="protein sequence ID" value="CAG8728128.1"/>
    <property type="molecule type" value="Genomic_DNA"/>
</dbReference>
<organism evidence="1 2">
    <name type="scientific">Racocetra persica</name>
    <dbReference type="NCBI Taxonomy" id="160502"/>
    <lineage>
        <taxon>Eukaryota</taxon>
        <taxon>Fungi</taxon>
        <taxon>Fungi incertae sedis</taxon>
        <taxon>Mucoromycota</taxon>
        <taxon>Glomeromycotina</taxon>
        <taxon>Glomeromycetes</taxon>
        <taxon>Diversisporales</taxon>
        <taxon>Gigasporaceae</taxon>
        <taxon>Racocetra</taxon>
    </lineage>
</organism>
<accession>A0ACA9PX05</accession>
<evidence type="ECO:0000313" key="2">
    <source>
        <dbReference type="Proteomes" id="UP000789920"/>
    </source>
</evidence>
<evidence type="ECO:0000313" key="1">
    <source>
        <dbReference type="EMBL" id="CAG8728128.1"/>
    </source>
</evidence>
<keyword evidence="2" id="KW-1185">Reference proteome</keyword>
<gene>
    <name evidence="1" type="ORF">RPERSI_LOCUS11891</name>
</gene>